<evidence type="ECO:0000256" key="2">
    <source>
        <dbReference type="ARBA" id="ARBA00011901"/>
    </source>
</evidence>
<protein>
    <recommendedName>
        <fullName evidence="2">N-acetylmuramoyl-L-alanine amidase</fullName>
        <ecNumber evidence="2">3.5.1.28</ecNumber>
    </recommendedName>
</protein>
<dbReference type="CDD" id="cd06583">
    <property type="entry name" value="PGRP"/>
    <property type="match status" value="1"/>
</dbReference>
<dbReference type="Proteomes" id="UP000239576">
    <property type="component" value="Unassembled WGS sequence"/>
</dbReference>
<sequence length="321" mass="34783">MNRRLLTAIVTTVLCLTTFMLVIVRDRLVAAQGVETLTQPTMAPLVKPAVSSPGLASNACAVQPDKGSVKMRQKAMLERRARLLSSGSVSLSRFRQELDVASQSAEGGAKATTDYVPREEMALIDPTNYGDRFLNDINGNPANLEPLVVLHETVGSASSAINLFKAFHLNDDDQVSYHTLVKRNGTVVYLVPPDKRAFGAGNSSFVGVNGLEAVRTSSALSASVNNFAYHISLETPYDGNHNGYTHSGYTQAQYQSLAWLVANTGVAEGRITTHKGVDRSRSRIDPRSFSDKTFFALLRAQPKTTTIAIRCTDPSLLPTQP</sequence>
<gene>
    <name evidence="6" type="ORF">C7B82_15785</name>
</gene>
<proteinExistence type="predicted"/>
<accession>A0A2T1E523</accession>
<evidence type="ECO:0000256" key="4">
    <source>
        <dbReference type="ARBA" id="ARBA00023316"/>
    </source>
</evidence>
<comment type="catalytic activity">
    <reaction evidence="1">
        <text>Hydrolyzes the link between N-acetylmuramoyl residues and L-amino acid residues in certain cell-wall glycopeptides.</text>
        <dbReference type="EC" id="3.5.1.28"/>
    </reaction>
</comment>
<comment type="caution">
    <text evidence="6">The sequence shown here is derived from an EMBL/GenBank/DDBJ whole genome shotgun (WGS) entry which is preliminary data.</text>
</comment>
<dbReference type="GO" id="GO:0008745">
    <property type="term" value="F:N-acetylmuramoyl-L-alanine amidase activity"/>
    <property type="evidence" value="ECO:0007669"/>
    <property type="project" value="UniProtKB-EC"/>
</dbReference>
<dbReference type="GO" id="GO:0009253">
    <property type="term" value="P:peptidoglycan catabolic process"/>
    <property type="evidence" value="ECO:0007669"/>
    <property type="project" value="InterPro"/>
</dbReference>
<feature type="domain" description="N-acetylmuramoyl-L-alanine amidase" evidence="5">
    <location>
        <begin position="134"/>
        <end position="287"/>
    </location>
</feature>
<organism evidence="6 7">
    <name type="scientific">Stenomitos frigidus ULC18</name>
    <dbReference type="NCBI Taxonomy" id="2107698"/>
    <lineage>
        <taxon>Bacteria</taxon>
        <taxon>Bacillati</taxon>
        <taxon>Cyanobacteriota</taxon>
        <taxon>Cyanophyceae</taxon>
        <taxon>Leptolyngbyales</taxon>
        <taxon>Leptolyngbyaceae</taxon>
        <taxon>Stenomitos</taxon>
    </lineage>
</organism>
<dbReference type="PANTHER" id="PTHR30417">
    <property type="entry name" value="N-ACETYLMURAMOYL-L-ALANINE AMIDASE AMID"/>
    <property type="match status" value="1"/>
</dbReference>
<keyword evidence="7" id="KW-1185">Reference proteome</keyword>
<evidence type="ECO:0000256" key="1">
    <source>
        <dbReference type="ARBA" id="ARBA00001561"/>
    </source>
</evidence>
<dbReference type="InterPro" id="IPR002502">
    <property type="entry name" value="Amidase_domain"/>
</dbReference>
<reference evidence="6 7" key="2">
    <citation type="submission" date="2018-03" db="EMBL/GenBank/DDBJ databases">
        <title>The ancient ancestry and fast evolution of plastids.</title>
        <authorList>
            <person name="Moore K.R."/>
            <person name="Magnabosco C."/>
            <person name="Momper L."/>
            <person name="Gold D.A."/>
            <person name="Bosak T."/>
            <person name="Fournier G.P."/>
        </authorList>
    </citation>
    <scope>NUCLEOTIDE SEQUENCE [LARGE SCALE GENOMIC DNA]</scope>
    <source>
        <strain evidence="6 7">ULC18</strain>
    </source>
</reference>
<dbReference type="OrthoDB" id="505853at2"/>
<dbReference type="EMBL" id="PVWK01000084">
    <property type="protein sequence ID" value="PSB27839.1"/>
    <property type="molecule type" value="Genomic_DNA"/>
</dbReference>
<dbReference type="InterPro" id="IPR036505">
    <property type="entry name" value="Amidase/PGRP_sf"/>
</dbReference>
<dbReference type="PANTHER" id="PTHR30417:SF1">
    <property type="entry name" value="N-ACETYLMURAMOYL-L-ALANINE AMIDASE AMID"/>
    <property type="match status" value="1"/>
</dbReference>
<evidence type="ECO:0000259" key="5">
    <source>
        <dbReference type="SMART" id="SM00644"/>
    </source>
</evidence>
<dbReference type="GO" id="GO:0009254">
    <property type="term" value="P:peptidoglycan turnover"/>
    <property type="evidence" value="ECO:0007669"/>
    <property type="project" value="TreeGrafter"/>
</dbReference>
<keyword evidence="4" id="KW-0961">Cell wall biogenesis/degradation</keyword>
<dbReference type="InterPro" id="IPR051206">
    <property type="entry name" value="NAMLAA_amidase_2"/>
</dbReference>
<dbReference type="RefSeq" id="WP_106257249.1">
    <property type="nucleotide sequence ID" value="NZ_CAWNSW010000089.1"/>
</dbReference>
<dbReference type="Pfam" id="PF01510">
    <property type="entry name" value="Amidase_2"/>
    <property type="match status" value="1"/>
</dbReference>
<dbReference type="Gene3D" id="3.40.80.10">
    <property type="entry name" value="Peptidoglycan recognition protein-like"/>
    <property type="match status" value="1"/>
</dbReference>
<dbReference type="SUPFAM" id="SSF55846">
    <property type="entry name" value="N-acetylmuramoyl-L-alanine amidase-like"/>
    <property type="match status" value="1"/>
</dbReference>
<reference evidence="7" key="1">
    <citation type="submission" date="2018-02" db="EMBL/GenBank/DDBJ databases">
        <authorList>
            <person name="Moore K."/>
            <person name="Momper L."/>
        </authorList>
    </citation>
    <scope>NUCLEOTIDE SEQUENCE [LARGE SCALE GENOMIC DNA]</scope>
    <source>
        <strain evidence="7">ULC18</strain>
    </source>
</reference>
<dbReference type="EC" id="3.5.1.28" evidence="2"/>
<evidence type="ECO:0000256" key="3">
    <source>
        <dbReference type="ARBA" id="ARBA00022801"/>
    </source>
</evidence>
<evidence type="ECO:0000313" key="6">
    <source>
        <dbReference type="EMBL" id="PSB27839.1"/>
    </source>
</evidence>
<evidence type="ECO:0000313" key="7">
    <source>
        <dbReference type="Proteomes" id="UP000239576"/>
    </source>
</evidence>
<name>A0A2T1E523_9CYAN</name>
<keyword evidence="3" id="KW-0378">Hydrolase</keyword>
<dbReference type="SMART" id="SM00644">
    <property type="entry name" value="Ami_2"/>
    <property type="match status" value="1"/>
</dbReference>
<dbReference type="AlphaFoldDB" id="A0A2T1E523"/>
<dbReference type="GO" id="GO:0071555">
    <property type="term" value="P:cell wall organization"/>
    <property type="evidence" value="ECO:0007669"/>
    <property type="project" value="UniProtKB-KW"/>
</dbReference>